<dbReference type="SUPFAM" id="SSF48403">
    <property type="entry name" value="Ankyrin repeat"/>
    <property type="match status" value="1"/>
</dbReference>
<feature type="domain" description="Polycystin cation channel PKD1/PKD2" evidence="16">
    <location>
        <begin position="559"/>
        <end position="747"/>
    </location>
</feature>
<evidence type="ECO:0000256" key="7">
    <source>
        <dbReference type="ARBA" id="ARBA00022737"/>
    </source>
</evidence>
<feature type="transmembrane region" description="Helical" evidence="15">
    <location>
        <begin position="653"/>
        <end position="674"/>
    </location>
</feature>
<dbReference type="EMBL" id="RCHS01000448">
    <property type="protein sequence ID" value="RMX58805.1"/>
    <property type="molecule type" value="Genomic_DNA"/>
</dbReference>
<dbReference type="GO" id="GO:0005886">
    <property type="term" value="C:plasma membrane"/>
    <property type="evidence" value="ECO:0007669"/>
    <property type="project" value="UniProtKB-SubCell"/>
</dbReference>
<keyword evidence="8" id="KW-0106">Calcium</keyword>
<feature type="transmembrane region" description="Helical" evidence="15">
    <location>
        <begin position="612"/>
        <end position="632"/>
    </location>
</feature>
<reference evidence="17 18" key="1">
    <citation type="journal article" date="2018" name="Sci. Rep.">
        <title>Comparative analysis of the Pocillopora damicornis genome highlights role of immune system in coral evolution.</title>
        <authorList>
            <person name="Cunning R."/>
            <person name="Bay R.A."/>
            <person name="Gillette P."/>
            <person name="Baker A.C."/>
            <person name="Traylor-Knowles N."/>
        </authorList>
    </citation>
    <scope>NUCLEOTIDE SEQUENCE [LARGE SCALE GENOMIC DNA]</scope>
    <source>
        <strain evidence="17">RSMAS</strain>
        <tissue evidence="17">Whole animal</tissue>
    </source>
</reference>
<evidence type="ECO:0000256" key="10">
    <source>
        <dbReference type="ARBA" id="ARBA00023065"/>
    </source>
</evidence>
<feature type="transmembrane region" description="Helical" evidence="15">
    <location>
        <begin position="499"/>
        <end position="517"/>
    </location>
</feature>
<evidence type="ECO:0000256" key="6">
    <source>
        <dbReference type="ARBA" id="ARBA00022692"/>
    </source>
</evidence>
<feature type="transmembrane region" description="Helical" evidence="15">
    <location>
        <begin position="468"/>
        <end position="487"/>
    </location>
</feature>
<keyword evidence="4" id="KW-0109">Calcium transport</keyword>
<evidence type="ECO:0000256" key="14">
    <source>
        <dbReference type="SAM" id="MobiDB-lite"/>
    </source>
</evidence>
<evidence type="ECO:0000256" key="3">
    <source>
        <dbReference type="ARBA" id="ARBA00022475"/>
    </source>
</evidence>
<evidence type="ECO:0000256" key="1">
    <source>
        <dbReference type="ARBA" id="ARBA00004651"/>
    </source>
</evidence>
<comment type="caution">
    <text evidence="17">The sequence shown here is derived from an EMBL/GenBank/DDBJ whole genome shotgun (WGS) entry which is preliminary data.</text>
</comment>
<evidence type="ECO:0000256" key="13">
    <source>
        <dbReference type="PROSITE-ProRule" id="PRU00023"/>
    </source>
</evidence>
<keyword evidence="11 15" id="KW-0472">Membrane</keyword>
<dbReference type="PROSITE" id="PS50088">
    <property type="entry name" value="ANK_REPEAT"/>
    <property type="match status" value="4"/>
</dbReference>
<keyword evidence="3" id="KW-1003">Cell membrane</keyword>
<evidence type="ECO:0000313" key="18">
    <source>
        <dbReference type="Proteomes" id="UP000275408"/>
    </source>
</evidence>
<dbReference type="AlphaFoldDB" id="A0A3M6UYR4"/>
<dbReference type="PANTHER" id="PTHR10582:SF33">
    <property type="entry name" value="TRANSIENT RECEPTOR POTENTIAL CHANNEL PYREXIA"/>
    <property type="match status" value="1"/>
</dbReference>
<organism evidence="17 18">
    <name type="scientific">Pocillopora damicornis</name>
    <name type="common">Cauliflower coral</name>
    <name type="synonym">Millepora damicornis</name>
    <dbReference type="NCBI Taxonomy" id="46731"/>
    <lineage>
        <taxon>Eukaryota</taxon>
        <taxon>Metazoa</taxon>
        <taxon>Cnidaria</taxon>
        <taxon>Anthozoa</taxon>
        <taxon>Hexacorallia</taxon>
        <taxon>Scleractinia</taxon>
        <taxon>Astrocoeniina</taxon>
        <taxon>Pocilloporidae</taxon>
        <taxon>Pocillopora</taxon>
    </lineage>
</organism>
<accession>A0A3M6UYR4</accession>
<keyword evidence="5" id="KW-0107">Calcium channel</keyword>
<evidence type="ECO:0000313" key="17">
    <source>
        <dbReference type="EMBL" id="RMX58805.1"/>
    </source>
</evidence>
<dbReference type="Gene3D" id="1.10.287.70">
    <property type="match status" value="1"/>
</dbReference>
<dbReference type="PROSITE" id="PS50297">
    <property type="entry name" value="ANK_REP_REGION"/>
    <property type="match status" value="4"/>
</dbReference>
<proteinExistence type="predicted"/>
<evidence type="ECO:0000256" key="11">
    <source>
        <dbReference type="ARBA" id="ARBA00023136"/>
    </source>
</evidence>
<evidence type="ECO:0000256" key="2">
    <source>
        <dbReference type="ARBA" id="ARBA00022448"/>
    </source>
</evidence>
<keyword evidence="12" id="KW-0407">Ion channel</keyword>
<name>A0A3M6UYR4_POCDA</name>
<gene>
    <name evidence="17" type="ORF">pdam_00012890</name>
</gene>
<protein>
    <recommendedName>
        <fullName evidence="16">Polycystin cation channel PKD1/PKD2 domain-containing protein</fullName>
    </recommendedName>
</protein>
<dbReference type="Gene3D" id="1.25.40.20">
    <property type="entry name" value="Ankyrin repeat-containing domain"/>
    <property type="match status" value="1"/>
</dbReference>
<keyword evidence="13" id="KW-0040">ANK repeat</keyword>
<dbReference type="InterPro" id="IPR024862">
    <property type="entry name" value="TRPV"/>
</dbReference>
<dbReference type="Pfam" id="PF08016">
    <property type="entry name" value="PKD_channel"/>
    <property type="match status" value="1"/>
</dbReference>
<dbReference type="InterPro" id="IPR002110">
    <property type="entry name" value="Ankyrin_rpt"/>
</dbReference>
<dbReference type="SMART" id="SM00248">
    <property type="entry name" value="ANK"/>
    <property type="match status" value="4"/>
</dbReference>
<feature type="repeat" description="ANK" evidence="13">
    <location>
        <begin position="242"/>
        <end position="274"/>
    </location>
</feature>
<feature type="region of interest" description="Disordered" evidence="14">
    <location>
        <begin position="1"/>
        <end position="63"/>
    </location>
</feature>
<keyword evidence="6 15" id="KW-0812">Transmembrane</keyword>
<evidence type="ECO:0000256" key="15">
    <source>
        <dbReference type="SAM" id="Phobius"/>
    </source>
</evidence>
<feature type="repeat" description="ANK" evidence="13">
    <location>
        <begin position="309"/>
        <end position="341"/>
    </location>
</feature>
<sequence>MNKTAKEYVKRGKKRKKVAPAQVEAPNEKKTFDNTFALESPRSNSTVRNTQDREKVEVKNSRSRRLPPIAPLVAQLPQTNDTEILELKNSSADITRHVDTSSEVDTGSLPVVRTCTEIAFSPATTRRRNENMTSYERMLQREKRRSRKKSVRSYTILHMETEDQETESIEGSTLHVVEDDAVTAQSSVSVRSRCSSLQDPNQGLLKYVAKLSSSPNLEDSLDLEYIKSLIREGASVNTCDRFGQTLLHEVSKTWGIDVAQFFIEQGADINKADDYGRTPLHVAASADYSEMVRFLIDNGADLHIKTAGEDQTPLHYAAKNEANQCVKILLVCGADIDARDYKLRTPLQVAAEYNSAEATRTLLDEGASAGVKDDSGLSALSLLISQMPVVAYKALDQFHSVDRIHRKQHFYLNFLESCHSPKGCNAFAPSPLQAVSQSNCLELIMHPIFQRLIDVKWRYFRAEAWLDILPNVLMAILYTILACSVPQNVDNFYIPLSKNWWKIVIAIVFLAITLNEIRKEGKEYYRSKKQSKKLMKWRRKEVERDFAFCHPRWPQERNFVEQELKRIKQDKGNNYFSDAWNFVDIITYAMLVVVTILHMSSVFVENNLYHDVFIRILSCSVIPVWVRLLKYARPFPNQGPFVVMLDHIVKDSAKWLLVIMMIYIPYGAAFWIMYGQNSQTPVKGYNDTTSLIFTMLRMPLLDDYNFAQLEKAAPYMARVLCGSFIIISAIVLMNLYIALLSNTFQRVYDNARATAAIQRARLLQDLELDTSENKLKRYREYIRENYSPEENDYIAVFSEEEEQSRRQDEKVSEIHNIVSKRFGGKKFGKLERSEFDSVLDDLDMLKRSHSEIRRSLSLLTSNLEELTRSNALIVDERNRIDRFQEQEHVLKRLDCTVARIEAVYDIDNGRNPGKPQRYHKANQTE</sequence>
<evidence type="ECO:0000256" key="12">
    <source>
        <dbReference type="ARBA" id="ARBA00023303"/>
    </source>
</evidence>
<comment type="subcellular location">
    <subcellularLocation>
        <location evidence="1">Cell membrane</location>
        <topology evidence="1">Multi-pass membrane protein</topology>
    </subcellularLocation>
</comment>
<evidence type="ECO:0000256" key="4">
    <source>
        <dbReference type="ARBA" id="ARBA00022568"/>
    </source>
</evidence>
<evidence type="ECO:0000259" key="16">
    <source>
        <dbReference type="Pfam" id="PF08016"/>
    </source>
</evidence>
<feature type="compositionally biased region" description="Basic and acidic residues" evidence="14">
    <location>
        <begin position="1"/>
        <end position="10"/>
    </location>
</feature>
<dbReference type="InterPro" id="IPR013122">
    <property type="entry name" value="PKD1_2_channel"/>
</dbReference>
<feature type="transmembrane region" description="Helical" evidence="15">
    <location>
        <begin position="715"/>
        <end position="739"/>
    </location>
</feature>
<evidence type="ECO:0000256" key="5">
    <source>
        <dbReference type="ARBA" id="ARBA00022673"/>
    </source>
</evidence>
<dbReference type="GO" id="GO:0098703">
    <property type="term" value="P:calcium ion import across plasma membrane"/>
    <property type="evidence" value="ECO:0007669"/>
    <property type="project" value="TreeGrafter"/>
</dbReference>
<feature type="repeat" description="ANK" evidence="13">
    <location>
        <begin position="342"/>
        <end position="374"/>
    </location>
</feature>
<evidence type="ECO:0000256" key="9">
    <source>
        <dbReference type="ARBA" id="ARBA00022989"/>
    </source>
</evidence>
<keyword evidence="7" id="KW-0677">Repeat</keyword>
<dbReference type="InterPro" id="IPR036770">
    <property type="entry name" value="Ankyrin_rpt-contain_sf"/>
</dbReference>
<dbReference type="GO" id="GO:0005262">
    <property type="term" value="F:calcium channel activity"/>
    <property type="evidence" value="ECO:0007669"/>
    <property type="project" value="UniProtKB-KW"/>
</dbReference>
<feature type="repeat" description="ANK" evidence="13">
    <location>
        <begin position="275"/>
        <end position="307"/>
    </location>
</feature>
<keyword evidence="9 15" id="KW-1133">Transmembrane helix</keyword>
<dbReference type="Proteomes" id="UP000275408">
    <property type="component" value="Unassembled WGS sequence"/>
</dbReference>
<evidence type="ECO:0000256" key="8">
    <source>
        <dbReference type="ARBA" id="ARBA00022837"/>
    </source>
</evidence>
<dbReference type="Pfam" id="PF12796">
    <property type="entry name" value="Ank_2"/>
    <property type="match status" value="2"/>
</dbReference>
<keyword evidence="18" id="KW-1185">Reference proteome</keyword>
<keyword evidence="2" id="KW-0813">Transport</keyword>
<feature type="compositionally biased region" description="Basic and acidic residues" evidence="14">
    <location>
        <begin position="50"/>
        <end position="60"/>
    </location>
</feature>
<keyword evidence="10" id="KW-0406">Ion transport</keyword>
<dbReference type="OrthoDB" id="5965078at2759"/>
<dbReference type="PRINTS" id="PR01415">
    <property type="entry name" value="ANKYRIN"/>
</dbReference>
<feature type="transmembrane region" description="Helical" evidence="15">
    <location>
        <begin position="579"/>
        <end position="600"/>
    </location>
</feature>
<dbReference type="PANTHER" id="PTHR10582">
    <property type="entry name" value="TRANSIENT RECEPTOR POTENTIAL ION CHANNEL PROTEIN"/>
    <property type="match status" value="1"/>
</dbReference>